<keyword evidence="9" id="KW-1185">Reference proteome</keyword>
<keyword evidence="4 6" id="KW-0472">Membrane</keyword>
<feature type="transmembrane region" description="Helical" evidence="6">
    <location>
        <begin position="410"/>
        <end position="433"/>
    </location>
</feature>
<feature type="transmembrane region" description="Helical" evidence="6">
    <location>
        <begin position="104"/>
        <end position="122"/>
    </location>
</feature>
<dbReference type="FunFam" id="1.20.1250.20:FF:000011">
    <property type="entry name" value="MFS multidrug transporter, putative"/>
    <property type="match status" value="1"/>
</dbReference>
<feature type="transmembrane region" description="Helical" evidence="6">
    <location>
        <begin position="377"/>
        <end position="403"/>
    </location>
</feature>
<evidence type="ECO:0000259" key="7">
    <source>
        <dbReference type="PROSITE" id="PS50850"/>
    </source>
</evidence>
<evidence type="ECO:0000313" key="9">
    <source>
        <dbReference type="Proteomes" id="UP000053411"/>
    </source>
</evidence>
<feature type="transmembrane region" description="Helical" evidence="6">
    <location>
        <begin position="37"/>
        <end position="58"/>
    </location>
</feature>
<feature type="domain" description="Major facilitator superfamily (MFS) profile" evidence="7">
    <location>
        <begin position="39"/>
        <end position="483"/>
    </location>
</feature>
<dbReference type="AlphaFoldDB" id="A0A0D2KX09"/>
<organism evidence="8 9">
    <name type="scientific">Fonsecaea multimorphosa CBS 102226</name>
    <dbReference type="NCBI Taxonomy" id="1442371"/>
    <lineage>
        <taxon>Eukaryota</taxon>
        <taxon>Fungi</taxon>
        <taxon>Dikarya</taxon>
        <taxon>Ascomycota</taxon>
        <taxon>Pezizomycotina</taxon>
        <taxon>Eurotiomycetes</taxon>
        <taxon>Chaetothyriomycetidae</taxon>
        <taxon>Chaetothyriales</taxon>
        <taxon>Herpotrichiellaceae</taxon>
        <taxon>Fonsecaea</taxon>
    </lineage>
</organism>
<gene>
    <name evidence="8" type="ORF">Z520_02906</name>
</gene>
<proteinExistence type="predicted"/>
<dbReference type="SUPFAM" id="SSF103473">
    <property type="entry name" value="MFS general substrate transporter"/>
    <property type="match status" value="1"/>
</dbReference>
<dbReference type="InterPro" id="IPR020846">
    <property type="entry name" value="MFS_dom"/>
</dbReference>
<dbReference type="GO" id="GO:0000297">
    <property type="term" value="F:spermine transmembrane transporter activity"/>
    <property type="evidence" value="ECO:0007669"/>
    <property type="project" value="TreeGrafter"/>
</dbReference>
<dbReference type="Proteomes" id="UP000053411">
    <property type="component" value="Unassembled WGS sequence"/>
</dbReference>
<dbReference type="GO" id="GO:0005886">
    <property type="term" value="C:plasma membrane"/>
    <property type="evidence" value="ECO:0007669"/>
    <property type="project" value="TreeGrafter"/>
</dbReference>
<evidence type="ECO:0000256" key="1">
    <source>
        <dbReference type="ARBA" id="ARBA00004141"/>
    </source>
</evidence>
<feature type="compositionally biased region" description="Basic and acidic residues" evidence="5">
    <location>
        <begin position="11"/>
        <end position="22"/>
    </location>
</feature>
<evidence type="ECO:0000313" key="8">
    <source>
        <dbReference type="EMBL" id="KIY01354.1"/>
    </source>
</evidence>
<dbReference type="EMBL" id="KN848065">
    <property type="protein sequence ID" value="KIY01354.1"/>
    <property type="molecule type" value="Genomic_DNA"/>
</dbReference>
<dbReference type="PANTHER" id="PTHR23502:SF38">
    <property type="entry name" value="POLYAMINE TRANSPORTER 4"/>
    <property type="match status" value="1"/>
</dbReference>
<feature type="transmembrane region" description="Helical" evidence="6">
    <location>
        <begin position="308"/>
        <end position="329"/>
    </location>
</feature>
<feature type="transmembrane region" description="Helical" evidence="6">
    <location>
        <begin position="70"/>
        <end position="92"/>
    </location>
</feature>
<sequence>MDNVKPPIAADRGDDGERDQWKDSPANPNNWSLYKKLYHTSICATYAFTITFMSSIYSSGYRQVMQKYHVSSTVSLLGVSLFCLGLAFGPIVAAPLSETVGRLIIYRLSLPIAALFLVGAAVSDGLASVLVCRFFAGFFGSPALSVGGGTIADIWQPRYRNRVTAVFVMAPNLGPSLGPVIGGFVEEHKGWRWLEWVSVFLALLTYIWAVGMSETYKKAILKKRDKSKVDLDANAGAESLHASDIVKAIKTWMFTTLGRPLEMQVTEPIVLFLSLYVALNFGILYNFFPAVPWSLSRTYGFGQGQSGLAFVGITIGCVLATATSIGIDLALQRKRKLTQEPRPNQVEDILWPAILGSVGIPVGLFWFAWTVRPDVHWASPVCALIPFAWGNLCIFISAISYLVNIYGPTFGASATAANAFARYGFAAAFPLFAVQMYETLGTGKATSILGACSVAMVPIPWVLYRWGPYIRSRSRRANYPGSS</sequence>
<feature type="transmembrane region" description="Helical" evidence="6">
    <location>
        <begin position="349"/>
        <end position="371"/>
    </location>
</feature>
<feature type="region of interest" description="Disordered" evidence="5">
    <location>
        <begin position="1"/>
        <end position="24"/>
    </location>
</feature>
<name>A0A0D2KX09_9EURO</name>
<dbReference type="InterPro" id="IPR036259">
    <property type="entry name" value="MFS_trans_sf"/>
</dbReference>
<evidence type="ECO:0000256" key="6">
    <source>
        <dbReference type="SAM" id="Phobius"/>
    </source>
</evidence>
<dbReference type="VEuPathDB" id="FungiDB:Z520_02906"/>
<comment type="subcellular location">
    <subcellularLocation>
        <location evidence="1">Membrane</location>
        <topology evidence="1">Multi-pass membrane protein</topology>
    </subcellularLocation>
</comment>
<dbReference type="RefSeq" id="XP_016635476.1">
    <property type="nucleotide sequence ID" value="XM_016773419.1"/>
</dbReference>
<keyword evidence="2 6" id="KW-0812">Transmembrane</keyword>
<evidence type="ECO:0000256" key="3">
    <source>
        <dbReference type="ARBA" id="ARBA00022989"/>
    </source>
</evidence>
<dbReference type="InterPro" id="IPR011701">
    <property type="entry name" value="MFS"/>
</dbReference>
<feature type="transmembrane region" description="Helical" evidence="6">
    <location>
        <begin position="134"/>
        <end position="155"/>
    </location>
</feature>
<evidence type="ECO:0000256" key="5">
    <source>
        <dbReference type="SAM" id="MobiDB-lite"/>
    </source>
</evidence>
<dbReference type="PROSITE" id="PS50850">
    <property type="entry name" value="MFS"/>
    <property type="match status" value="1"/>
</dbReference>
<feature type="transmembrane region" description="Helical" evidence="6">
    <location>
        <begin position="445"/>
        <end position="466"/>
    </location>
</feature>
<dbReference type="OrthoDB" id="3936150at2759"/>
<dbReference type="GO" id="GO:0015606">
    <property type="term" value="F:spermidine transmembrane transporter activity"/>
    <property type="evidence" value="ECO:0007669"/>
    <property type="project" value="TreeGrafter"/>
</dbReference>
<evidence type="ECO:0000256" key="4">
    <source>
        <dbReference type="ARBA" id="ARBA00023136"/>
    </source>
</evidence>
<dbReference type="Pfam" id="PF07690">
    <property type="entry name" value="MFS_1"/>
    <property type="match status" value="1"/>
</dbReference>
<dbReference type="Gene3D" id="1.20.1250.20">
    <property type="entry name" value="MFS general substrate transporter like domains"/>
    <property type="match status" value="1"/>
</dbReference>
<dbReference type="GeneID" id="27708652"/>
<accession>A0A0D2KX09</accession>
<evidence type="ECO:0000256" key="2">
    <source>
        <dbReference type="ARBA" id="ARBA00022692"/>
    </source>
</evidence>
<dbReference type="CDD" id="cd17323">
    <property type="entry name" value="MFS_Tpo1_MDR_like"/>
    <property type="match status" value="1"/>
</dbReference>
<reference evidence="8 9" key="1">
    <citation type="submission" date="2015-01" db="EMBL/GenBank/DDBJ databases">
        <title>The Genome Sequence of Fonsecaea multimorphosa CBS 102226.</title>
        <authorList>
            <consortium name="The Broad Institute Genomics Platform"/>
            <person name="Cuomo C."/>
            <person name="de Hoog S."/>
            <person name="Gorbushina A."/>
            <person name="Stielow B."/>
            <person name="Teixiera M."/>
            <person name="Abouelleil A."/>
            <person name="Chapman S.B."/>
            <person name="Priest M."/>
            <person name="Young S.K."/>
            <person name="Wortman J."/>
            <person name="Nusbaum C."/>
            <person name="Birren B."/>
        </authorList>
    </citation>
    <scope>NUCLEOTIDE SEQUENCE [LARGE SCALE GENOMIC DNA]</scope>
    <source>
        <strain evidence="8 9">CBS 102226</strain>
    </source>
</reference>
<dbReference type="PANTHER" id="PTHR23502">
    <property type="entry name" value="MAJOR FACILITATOR SUPERFAMILY"/>
    <property type="match status" value="1"/>
</dbReference>
<feature type="transmembrane region" description="Helical" evidence="6">
    <location>
        <begin position="196"/>
        <end position="216"/>
    </location>
</feature>
<feature type="transmembrane region" description="Helical" evidence="6">
    <location>
        <begin position="269"/>
        <end position="288"/>
    </location>
</feature>
<protein>
    <recommendedName>
        <fullName evidence="7">Major facilitator superfamily (MFS) profile domain-containing protein</fullName>
    </recommendedName>
</protein>
<keyword evidence="3 6" id="KW-1133">Transmembrane helix</keyword>